<proteinExistence type="predicted"/>
<accession>A0YB34</accession>
<dbReference type="eggNOG" id="COG2518">
    <property type="taxonomic scope" value="Bacteria"/>
</dbReference>
<evidence type="ECO:0000259" key="1">
    <source>
        <dbReference type="Pfam" id="PF05050"/>
    </source>
</evidence>
<comment type="caution">
    <text evidence="2">The sequence shown here is derived from an EMBL/GenBank/DDBJ whole genome shotgun (WGS) entry which is preliminary data.</text>
</comment>
<keyword evidence="3" id="KW-1185">Reference proteome</keyword>
<dbReference type="PANTHER" id="PTHR34203:SF15">
    <property type="entry name" value="SLL1173 PROTEIN"/>
    <property type="match status" value="1"/>
</dbReference>
<evidence type="ECO:0000313" key="2">
    <source>
        <dbReference type="EMBL" id="EAW31764.1"/>
    </source>
</evidence>
<dbReference type="OrthoDB" id="9814604at2"/>
<dbReference type="GO" id="GO:0032259">
    <property type="term" value="P:methylation"/>
    <property type="evidence" value="ECO:0007669"/>
    <property type="project" value="UniProtKB-KW"/>
</dbReference>
<organism evidence="2 3">
    <name type="scientific">marine gamma proteobacterium HTCC2143</name>
    <dbReference type="NCBI Taxonomy" id="247633"/>
    <lineage>
        <taxon>Bacteria</taxon>
        <taxon>Pseudomonadati</taxon>
        <taxon>Pseudomonadota</taxon>
        <taxon>Gammaproteobacteria</taxon>
        <taxon>Cellvibrionales</taxon>
        <taxon>Spongiibacteraceae</taxon>
        <taxon>BD1-7 clade</taxon>
    </lineage>
</organism>
<evidence type="ECO:0000313" key="3">
    <source>
        <dbReference type="Proteomes" id="UP000004931"/>
    </source>
</evidence>
<name>A0YB34_9GAMM</name>
<dbReference type="Pfam" id="PF05050">
    <property type="entry name" value="Methyltransf_21"/>
    <property type="match status" value="1"/>
</dbReference>
<keyword evidence="2" id="KW-0808">Transferase</keyword>
<feature type="domain" description="Methyltransferase FkbM" evidence="1">
    <location>
        <begin position="61"/>
        <end position="198"/>
    </location>
</feature>
<dbReference type="InterPro" id="IPR029063">
    <property type="entry name" value="SAM-dependent_MTases_sf"/>
</dbReference>
<dbReference type="AlphaFoldDB" id="A0YB34"/>
<dbReference type="Proteomes" id="UP000004931">
    <property type="component" value="Unassembled WGS sequence"/>
</dbReference>
<dbReference type="EMBL" id="AAVT01000002">
    <property type="protein sequence ID" value="EAW31764.1"/>
    <property type="molecule type" value="Genomic_DNA"/>
</dbReference>
<dbReference type="InterPro" id="IPR006342">
    <property type="entry name" value="FkbM_mtfrase"/>
</dbReference>
<dbReference type="Gene3D" id="3.40.50.150">
    <property type="entry name" value="Vaccinia Virus protein VP39"/>
    <property type="match status" value="1"/>
</dbReference>
<dbReference type="CDD" id="cd02440">
    <property type="entry name" value="AdoMet_MTases"/>
    <property type="match status" value="1"/>
</dbReference>
<gene>
    <name evidence="2" type="ORF">GP2143_04920</name>
</gene>
<keyword evidence="2" id="KW-0489">Methyltransferase</keyword>
<protein>
    <submittedName>
        <fullName evidence="2">Lipopolysaccharide biosynthesis protein (SAM-dependent methyltransferase protein)</fullName>
    </submittedName>
</protein>
<dbReference type="STRING" id="247633.GP2143_04920"/>
<dbReference type="NCBIfam" id="TIGR01444">
    <property type="entry name" value="fkbM_fam"/>
    <property type="match status" value="1"/>
</dbReference>
<sequence length="266" mass="29678">MSTHLRPHPLTIAGLNRPLQLWLHDARDQHVSRDIAANGIWEAYETQLVMERLKPGDCFVDVGANIGYYTAIAADRLGDSGYIVAFEPDPDNVKLLQQNMRENGFNRIDIVAAGLSDNHRSAALFRSSTNFGDHQIYDNGDGRKSCPIDLVNGTEYLRGKVAEINLLKIDTQGAESQVIAGLLPLLKQSGRQLSIIIEFWPYGLRKAGSSGYELLDMLAGLELPFKIIDHVGHDLLDCTEQQLREWVEMVECNPDDQGFMNIMLGD</sequence>
<dbReference type="SUPFAM" id="SSF53335">
    <property type="entry name" value="S-adenosyl-L-methionine-dependent methyltransferases"/>
    <property type="match status" value="1"/>
</dbReference>
<dbReference type="InterPro" id="IPR052514">
    <property type="entry name" value="SAM-dependent_MTase"/>
</dbReference>
<dbReference type="GO" id="GO:0008168">
    <property type="term" value="F:methyltransferase activity"/>
    <property type="evidence" value="ECO:0007669"/>
    <property type="project" value="UniProtKB-KW"/>
</dbReference>
<reference evidence="2 3" key="1">
    <citation type="journal article" date="2010" name="J. Bacteriol.">
        <title>Genome sequence of the oligotrophic marine Gammaproteobacterium HTCC2143, isolated from the Oregon Coast.</title>
        <authorList>
            <person name="Oh H.M."/>
            <person name="Kang I."/>
            <person name="Ferriera S."/>
            <person name="Giovannoni S.J."/>
            <person name="Cho J.C."/>
        </authorList>
    </citation>
    <scope>NUCLEOTIDE SEQUENCE [LARGE SCALE GENOMIC DNA]</scope>
    <source>
        <strain evidence="2 3">HTCC2143</strain>
    </source>
</reference>
<dbReference type="PANTHER" id="PTHR34203">
    <property type="entry name" value="METHYLTRANSFERASE, FKBM FAMILY PROTEIN"/>
    <property type="match status" value="1"/>
</dbReference>